<evidence type="ECO:0000259" key="1">
    <source>
        <dbReference type="Pfam" id="PF19935"/>
    </source>
</evidence>
<dbReference type="EMBL" id="BAAALT010000261">
    <property type="protein sequence ID" value="GAA1830343.1"/>
    <property type="molecule type" value="Genomic_DNA"/>
</dbReference>
<name>A0ABN2MKC2_9ACTN</name>
<accession>A0ABN2MKC2</accession>
<organism evidence="2 3">
    <name type="scientific">Luedemannella flava</name>
    <dbReference type="NCBI Taxonomy" id="349316"/>
    <lineage>
        <taxon>Bacteria</taxon>
        <taxon>Bacillati</taxon>
        <taxon>Actinomycetota</taxon>
        <taxon>Actinomycetes</taxon>
        <taxon>Micromonosporales</taxon>
        <taxon>Micromonosporaceae</taxon>
        <taxon>Luedemannella</taxon>
    </lineage>
</organism>
<evidence type="ECO:0000313" key="2">
    <source>
        <dbReference type="EMBL" id="GAA1830343.1"/>
    </source>
</evidence>
<dbReference type="RefSeq" id="WP_344138867.1">
    <property type="nucleotide sequence ID" value="NZ_BAAALT010000261.1"/>
</dbReference>
<gene>
    <name evidence="2" type="ORF">GCM10009682_56410</name>
</gene>
<evidence type="ECO:0000313" key="3">
    <source>
        <dbReference type="Proteomes" id="UP001500218"/>
    </source>
</evidence>
<proteinExistence type="predicted"/>
<dbReference type="Proteomes" id="UP001500218">
    <property type="component" value="Unassembled WGS sequence"/>
</dbReference>
<reference evidence="2 3" key="1">
    <citation type="journal article" date="2019" name="Int. J. Syst. Evol. Microbiol.">
        <title>The Global Catalogue of Microorganisms (GCM) 10K type strain sequencing project: providing services to taxonomists for standard genome sequencing and annotation.</title>
        <authorList>
            <consortium name="The Broad Institute Genomics Platform"/>
            <consortium name="The Broad Institute Genome Sequencing Center for Infectious Disease"/>
            <person name="Wu L."/>
            <person name="Ma J."/>
        </authorList>
    </citation>
    <scope>NUCLEOTIDE SEQUENCE [LARGE SCALE GENOMIC DNA]</scope>
    <source>
        <strain evidence="2 3">JCM 13250</strain>
    </source>
</reference>
<dbReference type="InterPro" id="IPR045651">
    <property type="entry name" value="DUF6398"/>
</dbReference>
<dbReference type="Pfam" id="PF19935">
    <property type="entry name" value="DUF6398"/>
    <property type="match status" value="1"/>
</dbReference>
<sequence>MTRSRHAARVPSAVREIFDETVARTDAFCLRHLDEEYADLCATLAAKLARKRPSPLVRGDRGIWAAGIVYTIGRVNFLADPNSKPYLRTEDLARLLEVKQTTMTNKGRVIMDTLDIGLMDPAFSRRDMIDRNPMVWLLQIDGLLVDARHLPEAIQVELHRRGLIPYVPAQRADGVDQT</sequence>
<protein>
    <recommendedName>
        <fullName evidence="1">DUF6398 domain-containing protein</fullName>
    </recommendedName>
</protein>
<comment type="caution">
    <text evidence="2">The sequence shown here is derived from an EMBL/GenBank/DDBJ whole genome shotgun (WGS) entry which is preliminary data.</text>
</comment>
<feature type="domain" description="DUF6398" evidence="1">
    <location>
        <begin position="22"/>
        <end position="124"/>
    </location>
</feature>
<keyword evidence="3" id="KW-1185">Reference proteome</keyword>